<sequence>MKGKTTIVIAHRLSTIQKMDRIIVLDKGQIVEQGTHKTLLEKSGVYADLWNHQTGGFME</sequence>
<protein>
    <recommendedName>
        <fullName evidence="3">ABC transporter domain-containing protein</fullName>
    </recommendedName>
</protein>
<dbReference type="PANTHER" id="PTHR43394:SF1">
    <property type="entry name" value="ATP-BINDING CASSETTE SUB-FAMILY B MEMBER 10, MITOCHONDRIAL"/>
    <property type="match status" value="1"/>
</dbReference>
<dbReference type="AlphaFoldDB" id="A0A1F6Y7D5"/>
<dbReference type="InterPro" id="IPR027417">
    <property type="entry name" value="P-loop_NTPase"/>
</dbReference>
<dbReference type="EMBL" id="MFVR01000003">
    <property type="protein sequence ID" value="OGJ02242.1"/>
    <property type="molecule type" value="Genomic_DNA"/>
</dbReference>
<dbReference type="Gene3D" id="3.40.50.300">
    <property type="entry name" value="P-loop containing nucleotide triphosphate hydrolases"/>
    <property type="match status" value="1"/>
</dbReference>
<dbReference type="SUPFAM" id="SSF52540">
    <property type="entry name" value="P-loop containing nucleoside triphosphate hydrolases"/>
    <property type="match status" value="1"/>
</dbReference>
<name>A0A1F6Y7D5_9BACT</name>
<dbReference type="Proteomes" id="UP000178661">
    <property type="component" value="Unassembled WGS sequence"/>
</dbReference>
<evidence type="ECO:0000313" key="1">
    <source>
        <dbReference type="EMBL" id="OGJ02242.1"/>
    </source>
</evidence>
<accession>A0A1F6Y7D5</accession>
<proteinExistence type="predicted"/>
<reference evidence="1 2" key="1">
    <citation type="journal article" date="2016" name="Nat. Commun.">
        <title>Thousands of microbial genomes shed light on interconnected biogeochemical processes in an aquifer system.</title>
        <authorList>
            <person name="Anantharaman K."/>
            <person name="Brown C.T."/>
            <person name="Hug L.A."/>
            <person name="Sharon I."/>
            <person name="Castelle C.J."/>
            <person name="Probst A.J."/>
            <person name="Thomas B.C."/>
            <person name="Singh A."/>
            <person name="Wilkins M.J."/>
            <person name="Karaoz U."/>
            <person name="Brodie E.L."/>
            <person name="Williams K.H."/>
            <person name="Hubbard S.S."/>
            <person name="Banfield J.F."/>
        </authorList>
    </citation>
    <scope>NUCLEOTIDE SEQUENCE [LARGE SCALE GENOMIC DNA]</scope>
</reference>
<dbReference type="InterPro" id="IPR039421">
    <property type="entry name" value="Type_1_exporter"/>
</dbReference>
<dbReference type="GO" id="GO:0015421">
    <property type="term" value="F:ABC-type oligopeptide transporter activity"/>
    <property type="evidence" value="ECO:0007669"/>
    <property type="project" value="TreeGrafter"/>
</dbReference>
<gene>
    <name evidence="1" type="ORF">A3G98_01485</name>
</gene>
<organism evidence="1 2">
    <name type="scientific">Candidatus Nomurabacteria bacterium RIFCSPLOWO2_12_FULL_37_8</name>
    <dbReference type="NCBI Taxonomy" id="1801793"/>
    <lineage>
        <taxon>Bacteria</taxon>
        <taxon>Candidatus Nomuraibacteriota</taxon>
    </lineage>
</organism>
<comment type="caution">
    <text evidence="1">The sequence shown here is derived from an EMBL/GenBank/DDBJ whole genome shotgun (WGS) entry which is preliminary data.</text>
</comment>
<dbReference type="PANTHER" id="PTHR43394">
    <property type="entry name" value="ATP-DEPENDENT PERMEASE MDL1, MITOCHONDRIAL"/>
    <property type="match status" value="1"/>
</dbReference>
<evidence type="ECO:0000313" key="2">
    <source>
        <dbReference type="Proteomes" id="UP000178661"/>
    </source>
</evidence>
<evidence type="ECO:0008006" key="3">
    <source>
        <dbReference type="Google" id="ProtNLM"/>
    </source>
</evidence>